<sequence length="208" mass="25198">MKYFTREWYNEMTLMGFFIFPETIEEWEEYKLGFGSESDYIEDCREELDIRKEDLLKYLPKSFHPYIINGTLNSTYPSPELKMMIEGWLRDTREKIDDVFTEYNSHFESIKSLIPTNARKIHEIRMHDSRVLEFNRNNSNFEMTFNDRDLKFTFIDTHKLSIPDNLLGRYWLYNELYPVENGFELRVLFDDMSELLLIADDVLIDHSY</sequence>
<dbReference type="Pfam" id="PF13315">
    <property type="entry name" value="DUF4085"/>
    <property type="match status" value="1"/>
</dbReference>
<evidence type="ECO:0000313" key="1">
    <source>
        <dbReference type="EMBL" id="OEH94091.1"/>
    </source>
</evidence>
<dbReference type="Proteomes" id="UP000095209">
    <property type="component" value="Unassembled WGS sequence"/>
</dbReference>
<comment type="caution">
    <text evidence="1">The sequence shown here is derived from an EMBL/GenBank/DDBJ whole genome shotgun (WGS) entry which is preliminary data.</text>
</comment>
<reference evidence="1 2" key="1">
    <citation type="submission" date="2016-08" db="EMBL/GenBank/DDBJ databases">
        <title>Genome of Bacillus solimangrovi GH2-4.</title>
        <authorList>
            <person name="Lim S."/>
            <person name="Kim B.-C."/>
        </authorList>
    </citation>
    <scope>NUCLEOTIDE SEQUENCE [LARGE SCALE GENOMIC DNA]</scope>
    <source>
        <strain evidence="1 2">GH2-4</strain>
    </source>
</reference>
<dbReference type="AlphaFoldDB" id="A0A1E5LJ50"/>
<dbReference type="RefSeq" id="WP_069715860.1">
    <property type="nucleotide sequence ID" value="NZ_MJEH01000005.1"/>
</dbReference>
<dbReference type="InterPro" id="IPR025144">
    <property type="entry name" value="DUF4085"/>
</dbReference>
<dbReference type="OrthoDB" id="2563891at2"/>
<evidence type="ECO:0008006" key="3">
    <source>
        <dbReference type="Google" id="ProtNLM"/>
    </source>
</evidence>
<evidence type="ECO:0000313" key="2">
    <source>
        <dbReference type="Proteomes" id="UP000095209"/>
    </source>
</evidence>
<proteinExistence type="predicted"/>
<dbReference type="STRING" id="1305675.BFG57_09600"/>
<gene>
    <name evidence="1" type="ORF">BFG57_09600</name>
</gene>
<dbReference type="EMBL" id="MJEH01000005">
    <property type="protein sequence ID" value="OEH94091.1"/>
    <property type="molecule type" value="Genomic_DNA"/>
</dbReference>
<name>A0A1E5LJ50_9BACI</name>
<keyword evidence="2" id="KW-1185">Reference proteome</keyword>
<accession>A0A1E5LJ50</accession>
<organism evidence="1 2">
    <name type="scientific">Bacillus solimangrovi</name>
    <dbReference type="NCBI Taxonomy" id="1305675"/>
    <lineage>
        <taxon>Bacteria</taxon>
        <taxon>Bacillati</taxon>
        <taxon>Bacillota</taxon>
        <taxon>Bacilli</taxon>
        <taxon>Bacillales</taxon>
        <taxon>Bacillaceae</taxon>
        <taxon>Bacillus</taxon>
    </lineage>
</organism>
<protein>
    <recommendedName>
        <fullName evidence="3">DUF4085 domain-containing protein</fullName>
    </recommendedName>
</protein>